<feature type="compositionally biased region" description="Basic and acidic residues" evidence="1">
    <location>
        <begin position="157"/>
        <end position="179"/>
    </location>
</feature>
<protein>
    <submittedName>
        <fullName evidence="2">Uncharacterized protein</fullName>
    </submittedName>
</protein>
<dbReference type="EMBL" id="JAQGDS010000010">
    <property type="protein sequence ID" value="KAJ6257495.1"/>
    <property type="molecule type" value="Genomic_DNA"/>
</dbReference>
<accession>A0AAD6IRY5</accession>
<feature type="compositionally biased region" description="Low complexity" evidence="1">
    <location>
        <begin position="215"/>
        <end position="225"/>
    </location>
</feature>
<feature type="compositionally biased region" description="Pro residues" evidence="1">
    <location>
        <begin position="201"/>
        <end position="214"/>
    </location>
</feature>
<feature type="compositionally biased region" description="Basic residues" evidence="1">
    <location>
        <begin position="180"/>
        <end position="191"/>
    </location>
</feature>
<proteinExistence type="predicted"/>
<feature type="compositionally biased region" description="Basic and acidic residues" evidence="1">
    <location>
        <begin position="124"/>
        <end position="135"/>
    </location>
</feature>
<name>A0AAD6IRY5_DREDA</name>
<feature type="compositionally biased region" description="Basic residues" evidence="1">
    <location>
        <begin position="139"/>
        <end position="149"/>
    </location>
</feature>
<feature type="region of interest" description="Disordered" evidence="1">
    <location>
        <begin position="40"/>
        <end position="234"/>
    </location>
</feature>
<dbReference type="AlphaFoldDB" id="A0AAD6IRY5"/>
<keyword evidence="3" id="KW-1185">Reference proteome</keyword>
<dbReference type="Proteomes" id="UP001221413">
    <property type="component" value="Unassembled WGS sequence"/>
</dbReference>
<feature type="compositionally biased region" description="Basic and acidic residues" evidence="1">
    <location>
        <begin position="65"/>
        <end position="95"/>
    </location>
</feature>
<feature type="region of interest" description="Disordered" evidence="1">
    <location>
        <begin position="302"/>
        <end position="337"/>
    </location>
</feature>
<feature type="compositionally biased region" description="Basic and acidic residues" evidence="1">
    <location>
        <begin position="45"/>
        <end position="54"/>
    </location>
</feature>
<organism evidence="2 3">
    <name type="scientific">Drechslerella dactyloides</name>
    <name type="common">Nematode-trapping fungus</name>
    <name type="synonym">Arthrobotrys dactyloides</name>
    <dbReference type="NCBI Taxonomy" id="74499"/>
    <lineage>
        <taxon>Eukaryota</taxon>
        <taxon>Fungi</taxon>
        <taxon>Dikarya</taxon>
        <taxon>Ascomycota</taxon>
        <taxon>Pezizomycotina</taxon>
        <taxon>Orbiliomycetes</taxon>
        <taxon>Orbiliales</taxon>
        <taxon>Orbiliaceae</taxon>
        <taxon>Drechslerella</taxon>
    </lineage>
</organism>
<sequence>MATLEGRQVGRDITNNPANLKVVHKPLVVSDSGSLYSVTVSDNSMDDKENRVNDNDCAAGEVEEQSTKAGKEGECQAAGEREEAGVEAGGEKDIKSGNNGKETAKGNVGEPADGKRKRGRKPKAKDEGEGSKDQDSAPVKKRGGGRKRKDPADASNDGDKPIHERLTAAPHEHQDVAEAKRRRKAAPKKGAIRPLEALKPTAPPTPPGSPPPPTAAELATRAAKSAAEESRKERLRALPYYREEMKEIFDFLCDRGVYWRNDLPRNKRYSHRDTKLLEKEVRKKIAEILEAYPLEKEVMEGFEEEEKREMQAAGVEDAEGEKVGSNEGDDGTVSAII</sequence>
<gene>
    <name evidence="2" type="ORF">Dda_7280</name>
</gene>
<evidence type="ECO:0000313" key="3">
    <source>
        <dbReference type="Proteomes" id="UP001221413"/>
    </source>
</evidence>
<comment type="caution">
    <text evidence="2">The sequence shown here is derived from an EMBL/GenBank/DDBJ whole genome shotgun (WGS) entry which is preliminary data.</text>
</comment>
<reference evidence="2" key="1">
    <citation type="submission" date="2023-01" db="EMBL/GenBank/DDBJ databases">
        <title>The chitinases involved in constricting ring structure development in the nematode-trapping fungus Drechslerella dactyloides.</title>
        <authorList>
            <person name="Wang R."/>
            <person name="Zhang L."/>
            <person name="Tang P."/>
            <person name="Li S."/>
            <person name="Liang L."/>
        </authorList>
    </citation>
    <scope>NUCLEOTIDE SEQUENCE</scope>
    <source>
        <strain evidence="2">YMF1.00031</strain>
    </source>
</reference>
<evidence type="ECO:0000313" key="2">
    <source>
        <dbReference type="EMBL" id="KAJ6257495.1"/>
    </source>
</evidence>
<evidence type="ECO:0000256" key="1">
    <source>
        <dbReference type="SAM" id="MobiDB-lite"/>
    </source>
</evidence>